<gene>
    <name evidence="6" type="ORF">SAMN05192533_108141</name>
</gene>
<accession>A0A1H8DA77</accession>
<dbReference type="Gene3D" id="1.10.12.10">
    <property type="entry name" value="Lyase 2-enoyl-coa Hydratase, Chain A, domain 2"/>
    <property type="match status" value="1"/>
</dbReference>
<dbReference type="Proteomes" id="UP000198553">
    <property type="component" value="Unassembled WGS sequence"/>
</dbReference>
<evidence type="ECO:0000313" key="6">
    <source>
        <dbReference type="EMBL" id="SEN04149.1"/>
    </source>
</evidence>
<dbReference type="InterPro" id="IPR029045">
    <property type="entry name" value="ClpP/crotonase-like_dom_sf"/>
</dbReference>
<dbReference type="InterPro" id="IPR045002">
    <property type="entry name" value="Ech1-like"/>
</dbReference>
<reference evidence="7" key="1">
    <citation type="submission" date="2016-10" db="EMBL/GenBank/DDBJ databases">
        <authorList>
            <person name="Varghese N."/>
            <person name="Submissions S."/>
        </authorList>
    </citation>
    <scope>NUCLEOTIDE SEQUENCE [LARGE SCALE GENOMIC DNA]</scope>
    <source>
        <strain evidence="7">B48,IBRC-M 10115,DSM 25386,CECT 8001</strain>
    </source>
</reference>
<dbReference type="SUPFAM" id="SSF52096">
    <property type="entry name" value="ClpP/crotonase"/>
    <property type="match status" value="1"/>
</dbReference>
<keyword evidence="4" id="KW-0443">Lipid metabolism</keyword>
<evidence type="ECO:0000256" key="5">
    <source>
        <dbReference type="ARBA" id="ARBA00023235"/>
    </source>
</evidence>
<keyword evidence="5" id="KW-0413">Isomerase</keyword>
<sequence>MKYRFLEVWAEESIVHVMLNQPANQNTLNAEMAKDLSCLARDLQELDDIKAIVLGGRGADFSIGLNPVFQQELEDETYHAAKIAADAIEEWGKLPFPIVAAIHGRCESLGMSLACVADLRIASEDVSFRVPESSWGVVPAGGITQRLPRLIGKGPALSMLLGGERMQASEAFQRGFVTKVARLEEVWATACELGKNLARMSSISTQYTKECVVKGSEMPFEQALRLELDLYMLLQTNGDRMEGVQAFLEKRTPQFKSQ</sequence>
<evidence type="ECO:0000313" key="7">
    <source>
        <dbReference type="Proteomes" id="UP000198553"/>
    </source>
</evidence>
<evidence type="ECO:0000256" key="3">
    <source>
        <dbReference type="ARBA" id="ARBA00022832"/>
    </source>
</evidence>
<dbReference type="PANTHER" id="PTHR43149">
    <property type="entry name" value="ENOYL-COA HYDRATASE"/>
    <property type="match status" value="1"/>
</dbReference>
<keyword evidence="3" id="KW-0276">Fatty acid metabolism</keyword>
<dbReference type="CDD" id="cd06558">
    <property type="entry name" value="crotonase-like"/>
    <property type="match status" value="1"/>
</dbReference>
<comment type="pathway">
    <text evidence="1">Lipid metabolism; fatty acid beta-oxidation.</text>
</comment>
<dbReference type="GO" id="GO:0006631">
    <property type="term" value="P:fatty acid metabolic process"/>
    <property type="evidence" value="ECO:0007669"/>
    <property type="project" value="UniProtKB-KW"/>
</dbReference>
<dbReference type="InterPro" id="IPR001753">
    <property type="entry name" value="Enoyl-CoA_hydra/iso"/>
</dbReference>
<dbReference type="GO" id="GO:0016853">
    <property type="term" value="F:isomerase activity"/>
    <property type="evidence" value="ECO:0007669"/>
    <property type="project" value="UniProtKB-KW"/>
</dbReference>
<dbReference type="InterPro" id="IPR014748">
    <property type="entry name" value="Enoyl-CoA_hydra_C"/>
</dbReference>
<dbReference type="Pfam" id="PF00378">
    <property type="entry name" value="ECH_1"/>
    <property type="match status" value="1"/>
</dbReference>
<name>A0A1H8DA77_9BACI</name>
<protein>
    <submittedName>
        <fullName evidence="6">Enoyl-CoA hydratase/3-hydroxypropionyl-coenzyme A dehydratase</fullName>
    </submittedName>
</protein>
<dbReference type="RefSeq" id="WP_170843874.1">
    <property type="nucleotide sequence ID" value="NZ_FOBW01000008.1"/>
</dbReference>
<dbReference type="AlphaFoldDB" id="A0A1H8DA77"/>
<dbReference type="STRING" id="930146.SAMN05192533_108141"/>
<evidence type="ECO:0000256" key="2">
    <source>
        <dbReference type="ARBA" id="ARBA00005254"/>
    </source>
</evidence>
<keyword evidence="7" id="KW-1185">Reference proteome</keyword>
<dbReference type="PANTHER" id="PTHR43149:SF1">
    <property type="entry name" value="DELTA(3,5)-DELTA(2,4)-DIENOYL-COA ISOMERASE, MITOCHONDRIAL"/>
    <property type="match status" value="1"/>
</dbReference>
<evidence type="ECO:0000256" key="4">
    <source>
        <dbReference type="ARBA" id="ARBA00023098"/>
    </source>
</evidence>
<dbReference type="EMBL" id="FOBW01000008">
    <property type="protein sequence ID" value="SEN04149.1"/>
    <property type="molecule type" value="Genomic_DNA"/>
</dbReference>
<comment type="similarity">
    <text evidence="2">Belongs to the enoyl-CoA hydratase/isomerase family.</text>
</comment>
<proteinExistence type="inferred from homology"/>
<organism evidence="6 7">
    <name type="scientific">Mesobacillus persicus</name>
    <dbReference type="NCBI Taxonomy" id="930146"/>
    <lineage>
        <taxon>Bacteria</taxon>
        <taxon>Bacillati</taxon>
        <taxon>Bacillota</taxon>
        <taxon>Bacilli</taxon>
        <taxon>Bacillales</taxon>
        <taxon>Bacillaceae</taxon>
        <taxon>Mesobacillus</taxon>
    </lineage>
</organism>
<evidence type="ECO:0000256" key="1">
    <source>
        <dbReference type="ARBA" id="ARBA00005005"/>
    </source>
</evidence>
<dbReference type="Gene3D" id="3.90.226.10">
    <property type="entry name" value="2-enoyl-CoA Hydratase, Chain A, domain 1"/>
    <property type="match status" value="1"/>
</dbReference>